<dbReference type="SUPFAM" id="SSF53474">
    <property type="entry name" value="alpha/beta-Hydrolases"/>
    <property type="match status" value="1"/>
</dbReference>
<dbReference type="InterPro" id="IPR029058">
    <property type="entry name" value="AB_hydrolase_fold"/>
</dbReference>
<dbReference type="EMBL" id="NIOF01000004">
    <property type="protein sequence ID" value="OWQ90672.1"/>
    <property type="molecule type" value="Genomic_DNA"/>
</dbReference>
<keyword evidence="5" id="KW-1185">Reference proteome</keyword>
<dbReference type="InterPro" id="IPR012223">
    <property type="entry name" value="TEII"/>
</dbReference>
<name>A0A246JDE0_9BURK</name>
<gene>
    <name evidence="4" type="ORF">CDN99_10780</name>
</gene>
<organism evidence="4 5">
    <name type="scientific">Roseateles aquatilis</name>
    <dbReference type="NCBI Taxonomy" id="431061"/>
    <lineage>
        <taxon>Bacteria</taxon>
        <taxon>Pseudomonadati</taxon>
        <taxon>Pseudomonadota</taxon>
        <taxon>Betaproteobacteria</taxon>
        <taxon>Burkholderiales</taxon>
        <taxon>Sphaerotilaceae</taxon>
        <taxon>Roseateles</taxon>
    </lineage>
</organism>
<dbReference type="Pfam" id="PF00975">
    <property type="entry name" value="Thioesterase"/>
    <property type="match status" value="1"/>
</dbReference>
<evidence type="ECO:0000313" key="4">
    <source>
        <dbReference type="EMBL" id="OWQ90672.1"/>
    </source>
</evidence>
<comment type="similarity">
    <text evidence="1">Belongs to the thioesterase family.</text>
</comment>
<feature type="domain" description="Thioesterase" evidence="3">
    <location>
        <begin position="55"/>
        <end position="275"/>
    </location>
</feature>
<dbReference type="Proteomes" id="UP000197468">
    <property type="component" value="Unassembled WGS sequence"/>
</dbReference>
<protein>
    <recommendedName>
        <fullName evidence="3">Thioesterase domain-containing protein</fullName>
    </recommendedName>
</protein>
<dbReference type="GO" id="GO:0008610">
    <property type="term" value="P:lipid biosynthetic process"/>
    <property type="evidence" value="ECO:0007669"/>
    <property type="project" value="TreeGrafter"/>
</dbReference>
<reference evidence="4 5" key="1">
    <citation type="journal article" date="2008" name="Int. J. Syst. Evol. Microbiol.">
        <title>Description of Roseateles aquatilis sp. nov. and Roseateles terrae sp. nov., in the class Betaproteobacteria, and emended description of the genus Roseateles.</title>
        <authorList>
            <person name="Gomila M."/>
            <person name="Bowien B."/>
            <person name="Falsen E."/>
            <person name="Moore E.R."/>
            <person name="Lalucat J."/>
        </authorList>
    </citation>
    <scope>NUCLEOTIDE SEQUENCE [LARGE SCALE GENOMIC DNA]</scope>
    <source>
        <strain evidence="4 5">CCUG 48205</strain>
    </source>
</reference>
<evidence type="ECO:0000256" key="2">
    <source>
        <dbReference type="SAM" id="MobiDB-lite"/>
    </source>
</evidence>
<sequence length="306" mass="32822">MSSAAGRAVRHLFLRRLPGQCMTVFLSIPPRIEASRWLPWTDSGANESGMNGRPRLFCLPHAGGSAALFRPWMRAAQARGIVLCPVELPGRGTWRDAAPRRDMRALVTAMADDLAPTLASGRCALFGHSLGGLVCAFLADELKHRGIAVDRLYLSAIALDRGWRDRGWSALDDAALCGLLALSDATPPEILANAEFMSRAMPTIRADLALAEQSSFGGTLDMSVTVMSGTHDDVAPFARVAEWQRVCSGPFRHIEYPEGHHFLRQRLGDILSRVAADFAAAPPAAPESSTTPSPAMSPGVDGLPTS</sequence>
<feature type="region of interest" description="Disordered" evidence="2">
    <location>
        <begin position="281"/>
        <end position="306"/>
    </location>
</feature>
<feature type="compositionally biased region" description="Low complexity" evidence="2">
    <location>
        <begin position="281"/>
        <end position="298"/>
    </location>
</feature>
<dbReference type="Gene3D" id="3.40.50.1820">
    <property type="entry name" value="alpha/beta hydrolase"/>
    <property type="match status" value="1"/>
</dbReference>
<dbReference type="AlphaFoldDB" id="A0A246JDE0"/>
<evidence type="ECO:0000256" key="1">
    <source>
        <dbReference type="ARBA" id="ARBA00007169"/>
    </source>
</evidence>
<comment type="caution">
    <text evidence="4">The sequence shown here is derived from an EMBL/GenBank/DDBJ whole genome shotgun (WGS) entry which is preliminary data.</text>
</comment>
<proteinExistence type="inferred from homology"/>
<evidence type="ECO:0000259" key="3">
    <source>
        <dbReference type="Pfam" id="PF00975"/>
    </source>
</evidence>
<accession>A0A246JDE0</accession>
<evidence type="ECO:0000313" key="5">
    <source>
        <dbReference type="Proteomes" id="UP000197468"/>
    </source>
</evidence>
<dbReference type="PANTHER" id="PTHR11487">
    <property type="entry name" value="THIOESTERASE"/>
    <property type="match status" value="1"/>
</dbReference>
<dbReference type="PANTHER" id="PTHR11487:SF0">
    <property type="entry name" value="S-ACYL FATTY ACID SYNTHASE THIOESTERASE, MEDIUM CHAIN"/>
    <property type="match status" value="1"/>
</dbReference>
<dbReference type="InterPro" id="IPR001031">
    <property type="entry name" value="Thioesterase"/>
</dbReference>